<sequence>MTDTEVNDFLEVIDHDMAQMALDDKVIQNKQEAKDDNEGTCCLAHAFLQKLSPCYVLITMKCVQPAGPS</sequence>
<accession>A0A9P0QEQ4</accession>
<protein>
    <submittedName>
        <fullName evidence="1">Uncharacterized protein</fullName>
    </submittedName>
</protein>
<organism evidence="1 2">
    <name type="scientific">Acanthoscelides obtectus</name>
    <name type="common">Bean weevil</name>
    <name type="synonym">Bruchus obtectus</name>
    <dbReference type="NCBI Taxonomy" id="200917"/>
    <lineage>
        <taxon>Eukaryota</taxon>
        <taxon>Metazoa</taxon>
        <taxon>Ecdysozoa</taxon>
        <taxon>Arthropoda</taxon>
        <taxon>Hexapoda</taxon>
        <taxon>Insecta</taxon>
        <taxon>Pterygota</taxon>
        <taxon>Neoptera</taxon>
        <taxon>Endopterygota</taxon>
        <taxon>Coleoptera</taxon>
        <taxon>Polyphaga</taxon>
        <taxon>Cucujiformia</taxon>
        <taxon>Chrysomeloidea</taxon>
        <taxon>Chrysomelidae</taxon>
        <taxon>Bruchinae</taxon>
        <taxon>Bruchini</taxon>
        <taxon>Acanthoscelides</taxon>
    </lineage>
</organism>
<dbReference type="EMBL" id="CAKOFQ010009768">
    <property type="protein sequence ID" value="CAH2018477.1"/>
    <property type="molecule type" value="Genomic_DNA"/>
</dbReference>
<reference evidence="1" key="1">
    <citation type="submission" date="2022-03" db="EMBL/GenBank/DDBJ databases">
        <authorList>
            <person name="Sayadi A."/>
        </authorList>
    </citation>
    <scope>NUCLEOTIDE SEQUENCE</scope>
</reference>
<evidence type="ECO:0000313" key="2">
    <source>
        <dbReference type="Proteomes" id="UP001152888"/>
    </source>
</evidence>
<dbReference type="AlphaFoldDB" id="A0A9P0QEQ4"/>
<name>A0A9P0QEQ4_ACAOB</name>
<keyword evidence="2" id="KW-1185">Reference proteome</keyword>
<gene>
    <name evidence="1" type="ORF">ACAOBT_LOCUS36630</name>
</gene>
<comment type="caution">
    <text evidence="1">The sequence shown here is derived from an EMBL/GenBank/DDBJ whole genome shotgun (WGS) entry which is preliminary data.</text>
</comment>
<proteinExistence type="predicted"/>
<dbReference type="Proteomes" id="UP001152888">
    <property type="component" value="Unassembled WGS sequence"/>
</dbReference>
<evidence type="ECO:0000313" key="1">
    <source>
        <dbReference type="EMBL" id="CAH2018477.1"/>
    </source>
</evidence>